<evidence type="ECO:0000313" key="3">
    <source>
        <dbReference type="Proteomes" id="UP001153678"/>
    </source>
</evidence>
<dbReference type="AlphaFoldDB" id="A0A9W4SQ15"/>
<organism evidence="2 3">
    <name type="scientific">Funneliformis geosporum</name>
    <dbReference type="NCBI Taxonomy" id="1117311"/>
    <lineage>
        <taxon>Eukaryota</taxon>
        <taxon>Fungi</taxon>
        <taxon>Fungi incertae sedis</taxon>
        <taxon>Mucoromycota</taxon>
        <taxon>Glomeromycotina</taxon>
        <taxon>Glomeromycetes</taxon>
        <taxon>Glomerales</taxon>
        <taxon>Glomeraceae</taxon>
        <taxon>Funneliformis</taxon>
    </lineage>
</organism>
<feature type="region of interest" description="Disordered" evidence="1">
    <location>
        <begin position="19"/>
        <end position="67"/>
    </location>
</feature>
<gene>
    <name evidence="2" type="ORF">FWILDA_LOCUS8099</name>
</gene>
<feature type="compositionally biased region" description="Basic and acidic residues" evidence="1">
    <location>
        <begin position="19"/>
        <end position="31"/>
    </location>
</feature>
<dbReference type="Proteomes" id="UP001153678">
    <property type="component" value="Unassembled WGS sequence"/>
</dbReference>
<protein>
    <submittedName>
        <fullName evidence="2">17170_t:CDS:1</fullName>
    </submittedName>
</protein>
<evidence type="ECO:0000256" key="1">
    <source>
        <dbReference type="SAM" id="MobiDB-lite"/>
    </source>
</evidence>
<feature type="compositionally biased region" description="Low complexity" evidence="1">
    <location>
        <begin position="33"/>
        <end position="57"/>
    </location>
</feature>
<proteinExistence type="predicted"/>
<evidence type="ECO:0000313" key="2">
    <source>
        <dbReference type="EMBL" id="CAI2177460.1"/>
    </source>
</evidence>
<sequence>MNPAAMRWEIWTQDVKKPLKLVERSPSDRRPRSQQTAQTAQQTPQQSSQQINNNANNVGSFTPNEPRLLHRSSKMEITFILNDV</sequence>
<reference evidence="2" key="1">
    <citation type="submission" date="2022-08" db="EMBL/GenBank/DDBJ databases">
        <authorList>
            <person name="Kallberg Y."/>
            <person name="Tangrot J."/>
            <person name="Rosling A."/>
        </authorList>
    </citation>
    <scope>NUCLEOTIDE SEQUENCE</scope>
    <source>
        <strain evidence="2">Wild A</strain>
    </source>
</reference>
<dbReference type="EMBL" id="CAMKVN010001678">
    <property type="protein sequence ID" value="CAI2177460.1"/>
    <property type="molecule type" value="Genomic_DNA"/>
</dbReference>
<keyword evidence="3" id="KW-1185">Reference proteome</keyword>
<comment type="caution">
    <text evidence="2">The sequence shown here is derived from an EMBL/GenBank/DDBJ whole genome shotgun (WGS) entry which is preliminary data.</text>
</comment>
<name>A0A9W4SQ15_9GLOM</name>
<accession>A0A9W4SQ15</accession>